<evidence type="ECO:0000313" key="3">
    <source>
        <dbReference type="EMBL" id="TFW20726.1"/>
    </source>
</evidence>
<gene>
    <name evidence="3" type="ORF">E4L98_14665</name>
</gene>
<organism evidence="3 4">
    <name type="scientific">Duganella callida</name>
    <dbReference type="NCBI Taxonomy" id="2561932"/>
    <lineage>
        <taxon>Bacteria</taxon>
        <taxon>Pseudomonadati</taxon>
        <taxon>Pseudomonadota</taxon>
        <taxon>Betaproteobacteria</taxon>
        <taxon>Burkholderiales</taxon>
        <taxon>Oxalobacteraceae</taxon>
        <taxon>Telluria group</taxon>
        <taxon>Duganella</taxon>
    </lineage>
</organism>
<keyword evidence="4" id="KW-1185">Reference proteome</keyword>
<evidence type="ECO:0000256" key="2">
    <source>
        <dbReference type="SAM" id="Phobius"/>
    </source>
</evidence>
<feature type="compositionally biased region" description="Pro residues" evidence="1">
    <location>
        <begin position="86"/>
        <end position="100"/>
    </location>
</feature>
<keyword evidence="2" id="KW-1133">Transmembrane helix</keyword>
<feature type="transmembrane region" description="Helical" evidence="2">
    <location>
        <begin position="118"/>
        <end position="140"/>
    </location>
</feature>
<evidence type="ECO:0000313" key="4">
    <source>
        <dbReference type="Proteomes" id="UP000297729"/>
    </source>
</evidence>
<sequence length="191" mass="19968">MDQHKLRTLVFEKTGVRIDVDDPVFALVALNEAVLEDAVERHIAAIDAASQALAQQVRQAGGLSGATDGHPARPALDASNETPAPAEHPPGYVPTPPAGPVRPIATQAPRFNPREIRLLLAAAGISLLSALIVLGGQAAFRRPAPAAAPVIAPAALTPEQTLALQNAAKLEKAIQKLDPKARAQLQAELQK</sequence>
<evidence type="ECO:0000256" key="1">
    <source>
        <dbReference type="SAM" id="MobiDB-lite"/>
    </source>
</evidence>
<dbReference type="AlphaFoldDB" id="A0A4Y9SDY6"/>
<dbReference type="Proteomes" id="UP000297729">
    <property type="component" value="Unassembled WGS sequence"/>
</dbReference>
<comment type="caution">
    <text evidence="3">The sequence shown here is derived from an EMBL/GenBank/DDBJ whole genome shotgun (WGS) entry which is preliminary data.</text>
</comment>
<feature type="region of interest" description="Disordered" evidence="1">
    <location>
        <begin position="60"/>
        <end position="105"/>
    </location>
</feature>
<keyword evidence="2" id="KW-0812">Transmembrane</keyword>
<proteinExistence type="predicted"/>
<dbReference type="EMBL" id="SPVG01000146">
    <property type="protein sequence ID" value="TFW20726.1"/>
    <property type="molecule type" value="Genomic_DNA"/>
</dbReference>
<protein>
    <submittedName>
        <fullName evidence="3">Uncharacterized protein</fullName>
    </submittedName>
</protein>
<reference evidence="3 4" key="1">
    <citation type="submission" date="2019-03" db="EMBL/GenBank/DDBJ databases">
        <title>Draft Genome Sequence of Duganella callidus sp. nov., a Novel Duganella Species Isolated from Cultivated Soil.</title>
        <authorList>
            <person name="Raths R."/>
            <person name="Peta V."/>
            <person name="Bucking H."/>
        </authorList>
    </citation>
    <scope>NUCLEOTIDE SEQUENCE [LARGE SCALE GENOMIC DNA]</scope>
    <source>
        <strain evidence="3 4">DN04</strain>
    </source>
</reference>
<dbReference type="RefSeq" id="WP_135202294.1">
    <property type="nucleotide sequence ID" value="NZ_SPVG01000146.1"/>
</dbReference>
<keyword evidence="2" id="KW-0472">Membrane</keyword>
<accession>A0A4Y9SDY6</accession>
<name>A0A4Y9SDY6_9BURK</name>
<dbReference type="OrthoDB" id="8708745at2"/>